<dbReference type="PROSITE" id="PS00138">
    <property type="entry name" value="SUBTILASE_SER"/>
    <property type="match status" value="1"/>
</dbReference>
<feature type="active site" description="Charge relay system" evidence="6 7">
    <location>
        <position position="518"/>
    </location>
</feature>
<keyword evidence="4 7" id="KW-0378">Hydrolase</keyword>
<keyword evidence="13" id="KW-1185">Reference proteome</keyword>
<evidence type="ECO:0000256" key="3">
    <source>
        <dbReference type="ARBA" id="ARBA00022729"/>
    </source>
</evidence>
<accession>A0AAD8KN36</accession>
<gene>
    <name evidence="12" type="ORF">QVD17_21190</name>
</gene>
<dbReference type="AlphaFoldDB" id="A0AAD8KN36"/>
<evidence type="ECO:0000259" key="11">
    <source>
        <dbReference type="Pfam" id="PF17766"/>
    </source>
</evidence>
<dbReference type="InterPro" id="IPR023828">
    <property type="entry name" value="Peptidase_S8_Ser-AS"/>
</dbReference>
<keyword evidence="3 8" id="KW-0732">Signal</keyword>
<dbReference type="PROSITE" id="PS51892">
    <property type="entry name" value="SUBTILASE"/>
    <property type="match status" value="1"/>
</dbReference>
<dbReference type="InterPro" id="IPR034197">
    <property type="entry name" value="Peptidases_S8_3"/>
</dbReference>
<evidence type="ECO:0000256" key="2">
    <source>
        <dbReference type="ARBA" id="ARBA00022670"/>
    </source>
</evidence>
<dbReference type="InterPro" id="IPR036852">
    <property type="entry name" value="Peptidase_S8/S53_dom_sf"/>
</dbReference>
<organism evidence="12 13">
    <name type="scientific">Tagetes erecta</name>
    <name type="common">African marigold</name>
    <dbReference type="NCBI Taxonomy" id="13708"/>
    <lineage>
        <taxon>Eukaryota</taxon>
        <taxon>Viridiplantae</taxon>
        <taxon>Streptophyta</taxon>
        <taxon>Embryophyta</taxon>
        <taxon>Tracheophyta</taxon>
        <taxon>Spermatophyta</taxon>
        <taxon>Magnoliopsida</taxon>
        <taxon>eudicotyledons</taxon>
        <taxon>Gunneridae</taxon>
        <taxon>Pentapetalae</taxon>
        <taxon>asterids</taxon>
        <taxon>campanulids</taxon>
        <taxon>Asterales</taxon>
        <taxon>Asteraceae</taxon>
        <taxon>Asteroideae</taxon>
        <taxon>Heliantheae alliance</taxon>
        <taxon>Tageteae</taxon>
        <taxon>Tagetes</taxon>
    </lineage>
</organism>
<dbReference type="InterPro" id="IPR015500">
    <property type="entry name" value="Peptidase_S8_subtilisin-rel"/>
</dbReference>
<feature type="active site" description="Charge relay system" evidence="6 7">
    <location>
        <position position="195"/>
    </location>
</feature>
<comment type="similarity">
    <text evidence="1 7">Belongs to the peptidase S8 family.</text>
</comment>
<evidence type="ECO:0000256" key="7">
    <source>
        <dbReference type="PROSITE-ProRule" id="PRU01240"/>
    </source>
</evidence>
<dbReference type="SUPFAM" id="SSF52743">
    <property type="entry name" value="Subtilisin-like"/>
    <property type="match status" value="1"/>
</dbReference>
<dbReference type="InterPro" id="IPR010259">
    <property type="entry name" value="S8pro/Inhibitor_I9"/>
</dbReference>
<keyword evidence="2 7" id="KW-0645">Protease</keyword>
<evidence type="ECO:0000256" key="5">
    <source>
        <dbReference type="ARBA" id="ARBA00022825"/>
    </source>
</evidence>
<dbReference type="Gene3D" id="3.50.30.30">
    <property type="match status" value="1"/>
</dbReference>
<dbReference type="PRINTS" id="PR00723">
    <property type="entry name" value="SUBTILISIN"/>
</dbReference>
<evidence type="ECO:0000256" key="6">
    <source>
        <dbReference type="PIRSR" id="PIRSR615500-1"/>
    </source>
</evidence>
<dbReference type="EMBL" id="JAUHHV010000005">
    <property type="protein sequence ID" value="KAK1425829.1"/>
    <property type="molecule type" value="Genomic_DNA"/>
</dbReference>
<dbReference type="InterPro" id="IPR041469">
    <property type="entry name" value="Subtilisin-like_FN3"/>
</dbReference>
<evidence type="ECO:0000256" key="8">
    <source>
        <dbReference type="SAM" id="SignalP"/>
    </source>
</evidence>
<dbReference type="Gene3D" id="3.40.50.200">
    <property type="entry name" value="Peptidase S8/S53 domain"/>
    <property type="match status" value="1"/>
</dbReference>
<evidence type="ECO:0000313" key="12">
    <source>
        <dbReference type="EMBL" id="KAK1425829.1"/>
    </source>
</evidence>
<reference evidence="12" key="1">
    <citation type="journal article" date="2023" name="bioRxiv">
        <title>Improved chromosome-level genome assembly for marigold (Tagetes erecta).</title>
        <authorList>
            <person name="Jiang F."/>
            <person name="Yuan L."/>
            <person name="Wang S."/>
            <person name="Wang H."/>
            <person name="Xu D."/>
            <person name="Wang A."/>
            <person name="Fan W."/>
        </authorList>
    </citation>
    <scope>NUCLEOTIDE SEQUENCE</scope>
    <source>
        <strain evidence="12">WSJ</strain>
        <tissue evidence="12">Leaf</tissue>
    </source>
</reference>
<dbReference type="InterPro" id="IPR037045">
    <property type="entry name" value="S8pro/Inhibitor_I9_sf"/>
</dbReference>
<proteinExistence type="inferred from homology"/>
<dbReference type="CDD" id="cd02120">
    <property type="entry name" value="PA_subtilisin_like"/>
    <property type="match status" value="1"/>
</dbReference>
<comment type="caution">
    <text evidence="12">The sequence shown here is derived from an EMBL/GenBank/DDBJ whole genome shotgun (WGS) entry which is preliminary data.</text>
</comment>
<feature type="domain" description="Inhibitor I9" evidence="10">
    <location>
        <begin position="29"/>
        <end position="105"/>
    </location>
</feature>
<dbReference type="Pfam" id="PF00082">
    <property type="entry name" value="Peptidase_S8"/>
    <property type="match status" value="1"/>
</dbReference>
<dbReference type="Gene3D" id="2.60.40.2310">
    <property type="match status" value="1"/>
</dbReference>
<feature type="signal peptide" evidence="8">
    <location>
        <begin position="1"/>
        <end position="22"/>
    </location>
</feature>
<evidence type="ECO:0000256" key="1">
    <source>
        <dbReference type="ARBA" id="ARBA00011073"/>
    </source>
</evidence>
<protein>
    <submittedName>
        <fullName evidence="12">Uncharacterized protein</fullName>
    </submittedName>
</protein>
<feature type="chain" id="PRO_5041969686" evidence="8">
    <location>
        <begin position="23"/>
        <end position="734"/>
    </location>
</feature>
<dbReference type="Gene3D" id="3.30.70.80">
    <property type="entry name" value="Peptidase S8 propeptide/proteinase inhibitor I9"/>
    <property type="match status" value="1"/>
</dbReference>
<evidence type="ECO:0000256" key="4">
    <source>
        <dbReference type="ARBA" id="ARBA00022801"/>
    </source>
</evidence>
<dbReference type="GO" id="GO:0004252">
    <property type="term" value="F:serine-type endopeptidase activity"/>
    <property type="evidence" value="ECO:0007669"/>
    <property type="project" value="UniProtKB-UniRule"/>
</dbReference>
<dbReference type="GO" id="GO:0006508">
    <property type="term" value="P:proteolysis"/>
    <property type="evidence" value="ECO:0007669"/>
    <property type="project" value="UniProtKB-KW"/>
</dbReference>
<dbReference type="CDD" id="cd04852">
    <property type="entry name" value="Peptidases_S8_3"/>
    <property type="match status" value="1"/>
</dbReference>
<dbReference type="Pfam" id="PF17766">
    <property type="entry name" value="fn3_6"/>
    <property type="match status" value="1"/>
</dbReference>
<dbReference type="InterPro" id="IPR000209">
    <property type="entry name" value="Peptidase_S8/S53_dom"/>
</dbReference>
<dbReference type="Pfam" id="PF05922">
    <property type="entry name" value="Inhibitor_I9"/>
    <property type="match status" value="1"/>
</dbReference>
<dbReference type="PANTHER" id="PTHR10795">
    <property type="entry name" value="PROPROTEIN CONVERTASE SUBTILISIN/KEXIN"/>
    <property type="match status" value="1"/>
</dbReference>
<feature type="active site" description="Charge relay system" evidence="6 7">
    <location>
        <position position="136"/>
    </location>
</feature>
<name>A0AAD8KN36_TARER</name>
<feature type="domain" description="Subtilisin-like protease fibronectin type-III" evidence="11">
    <location>
        <begin position="618"/>
        <end position="717"/>
    </location>
</feature>
<evidence type="ECO:0000259" key="10">
    <source>
        <dbReference type="Pfam" id="PF05922"/>
    </source>
</evidence>
<evidence type="ECO:0000259" key="9">
    <source>
        <dbReference type="Pfam" id="PF00082"/>
    </source>
</evidence>
<dbReference type="Proteomes" id="UP001229421">
    <property type="component" value="Unassembled WGS sequence"/>
</dbReference>
<keyword evidence="5 7" id="KW-0720">Serine protease</keyword>
<dbReference type="InterPro" id="IPR045051">
    <property type="entry name" value="SBT"/>
</dbReference>
<evidence type="ECO:0000313" key="13">
    <source>
        <dbReference type="Proteomes" id="UP001229421"/>
    </source>
</evidence>
<sequence>MAKLLDIALSICVCIFISSASSLDQDRKVYIAYMGSLPEEQYSPSSHHSHIIKQIVDPSFASKALIRSYEKSFNGFAAYLSEEEKDKLTRISGIISVFPCQKSQLQTTRSWDFIGLLTTTERRISVESDIIIGVIDSGIWPESESFSDEGFGPIPTKWKGACDGGVNFVCNRKLIGARSFSVKGGEPSARDTVGHGTHTASIAAGNQVSGANYYGLANGIARGGVPSSRLAVYKVCEPECPDTNILSAFDHAIADGVDIITISISHHDPMELSFDAIAIGAFHAIERGILTVNSAGNNGPGLSSIRSYAPWILHVGASDTDRKIVAKMLLGNNLILAGNAINGFPSSDKALLPLVYGKEVTSTCSENDARKCLVNCLDRNLVEKKVVLCDESPELEFVKTTGALGCVYRDTRYNFSSITPLPSIALTTDSMNVVKDYKSSTTLSEALILKSEPIFNPRAPLVAPFSARGPSIFMPDILKPDVIAPGVEILAAFSPMASSSHDLLDKSATKFHIMSGTSMSCPHVAGVAAFIKSFHPEWSASAIKSAIMTTAWEFNASIYYEAEFAYGSGHIFPLKALNPGLVYETSIQDYLRIWCNVSQTRGGVIPINSTCPMMTPKDLNYPSMTYQVEIKKPFKVHFPRTVTNVGQPNSTYVAFVEGDLSNLLVSVEPNTLEFTTLNQQMNFVVTVTGNAMKGRTIKRMSLVWFDGSHRVRSPIVVYSLANTSDVETTQSRPS</sequence>
<feature type="domain" description="Peptidase S8/S53" evidence="9">
    <location>
        <begin position="128"/>
        <end position="566"/>
    </location>
</feature>